<dbReference type="EMBL" id="JAINUG010000027">
    <property type="protein sequence ID" value="KAJ8410410.1"/>
    <property type="molecule type" value="Genomic_DNA"/>
</dbReference>
<evidence type="ECO:0000313" key="2">
    <source>
        <dbReference type="EMBL" id="KAJ8410410.1"/>
    </source>
</evidence>
<sequence>MTIAASEGLVWMLRSPGFEFVFLLFSVALTDAPHQPTERCVGVAQDRCKGVGAQCQIAKEAGPSVLITEPGLNRCTRMAHRQVEIEAGRRAHRERHVVGATGAPPALVAGVPLR</sequence>
<accession>A0AAD7SXD8</accession>
<gene>
    <name evidence="2" type="ORF">AAFF_G00203910</name>
</gene>
<evidence type="ECO:0008006" key="4">
    <source>
        <dbReference type="Google" id="ProtNLM"/>
    </source>
</evidence>
<feature type="signal peptide" evidence="1">
    <location>
        <begin position="1"/>
        <end position="32"/>
    </location>
</feature>
<comment type="caution">
    <text evidence="2">The sequence shown here is derived from an EMBL/GenBank/DDBJ whole genome shotgun (WGS) entry which is preliminary data.</text>
</comment>
<protein>
    <recommendedName>
        <fullName evidence="4">Secreted protein</fullName>
    </recommendedName>
</protein>
<keyword evidence="3" id="KW-1185">Reference proteome</keyword>
<proteinExistence type="predicted"/>
<organism evidence="2 3">
    <name type="scientific">Aldrovandia affinis</name>
    <dbReference type="NCBI Taxonomy" id="143900"/>
    <lineage>
        <taxon>Eukaryota</taxon>
        <taxon>Metazoa</taxon>
        <taxon>Chordata</taxon>
        <taxon>Craniata</taxon>
        <taxon>Vertebrata</taxon>
        <taxon>Euteleostomi</taxon>
        <taxon>Actinopterygii</taxon>
        <taxon>Neopterygii</taxon>
        <taxon>Teleostei</taxon>
        <taxon>Notacanthiformes</taxon>
        <taxon>Halosauridae</taxon>
        <taxon>Aldrovandia</taxon>
    </lineage>
</organism>
<reference evidence="2" key="1">
    <citation type="journal article" date="2023" name="Science">
        <title>Genome structures resolve the early diversification of teleost fishes.</title>
        <authorList>
            <person name="Parey E."/>
            <person name="Louis A."/>
            <person name="Montfort J."/>
            <person name="Bouchez O."/>
            <person name="Roques C."/>
            <person name="Iampietro C."/>
            <person name="Lluch J."/>
            <person name="Castinel A."/>
            <person name="Donnadieu C."/>
            <person name="Desvignes T."/>
            <person name="Floi Bucao C."/>
            <person name="Jouanno E."/>
            <person name="Wen M."/>
            <person name="Mejri S."/>
            <person name="Dirks R."/>
            <person name="Jansen H."/>
            <person name="Henkel C."/>
            <person name="Chen W.J."/>
            <person name="Zahm M."/>
            <person name="Cabau C."/>
            <person name="Klopp C."/>
            <person name="Thompson A.W."/>
            <person name="Robinson-Rechavi M."/>
            <person name="Braasch I."/>
            <person name="Lecointre G."/>
            <person name="Bobe J."/>
            <person name="Postlethwait J.H."/>
            <person name="Berthelot C."/>
            <person name="Roest Crollius H."/>
            <person name="Guiguen Y."/>
        </authorList>
    </citation>
    <scope>NUCLEOTIDE SEQUENCE</scope>
    <source>
        <strain evidence="2">NC1722</strain>
    </source>
</reference>
<dbReference type="Proteomes" id="UP001221898">
    <property type="component" value="Unassembled WGS sequence"/>
</dbReference>
<evidence type="ECO:0000313" key="3">
    <source>
        <dbReference type="Proteomes" id="UP001221898"/>
    </source>
</evidence>
<name>A0AAD7SXD8_9TELE</name>
<keyword evidence="1" id="KW-0732">Signal</keyword>
<evidence type="ECO:0000256" key="1">
    <source>
        <dbReference type="SAM" id="SignalP"/>
    </source>
</evidence>
<feature type="chain" id="PRO_5042066304" description="Secreted protein" evidence="1">
    <location>
        <begin position="33"/>
        <end position="114"/>
    </location>
</feature>
<dbReference type="AlphaFoldDB" id="A0AAD7SXD8"/>